<organism evidence="1 2">
    <name type="scientific">Dyadobacter koreensis</name>
    <dbReference type="NCBI Taxonomy" id="408657"/>
    <lineage>
        <taxon>Bacteria</taxon>
        <taxon>Pseudomonadati</taxon>
        <taxon>Bacteroidota</taxon>
        <taxon>Cytophagia</taxon>
        <taxon>Cytophagales</taxon>
        <taxon>Spirosomataceae</taxon>
        <taxon>Dyadobacter</taxon>
    </lineage>
</organism>
<dbReference type="GO" id="GO:0004029">
    <property type="term" value="F:aldehyde dehydrogenase (NAD+) activity"/>
    <property type="evidence" value="ECO:0007669"/>
    <property type="project" value="TreeGrafter"/>
</dbReference>
<dbReference type="Proteomes" id="UP000199532">
    <property type="component" value="Unassembled WGS sequence"/>
</dbReference>
<evidence type="ECO:0000313" key="1">
    <source>
        <dbReference type="EMBL" id="SEJ55116.1"/>
    </source>
</evidence>
<dbReference type="STRING" id="408657.SAMN04487995_5243"/>
<evidence type="ECO:0000313" key="2">
    <source>
        <dbReference type="Proteomes" id="UP000199532"/>
    </source>
</evidence>
<accession>A0A1H6ZR03</accession>
<dbReference type="GO" id="GO:0005737">
    <property type="term" value="C:cytoplasm"/>
    <property type="evidence" value="ECO:0007669"/>
    <property type="project" value="TreeGrafter"/>
</dbReference>
<name>A0A1H6ZR03_9BACT</name>
<dbReference type="Gene3D" id="3.40.50.720">
    <property type="entry name" value="NAD(P)-binding Rossmann-like Domain"/>
    <property type="match status" value="1"/>
</dbReference>
<dbReference type="RefSeq" id="WP_090340275.1">
    <property type="nucleotide sequence ID" value="NZ_FNXY01000009.1"/>
</dbReference>
<dbReference type="OrthoDB" id="751203at2"/>
<dbReference type="EMBL" id="FNXY01000009">
    <property type="protein sequence ID" value="SEJ55116.1"/>
    <property type="molecule type" value="Genomic_DNA"/>
</dbReference>
<reference evidence="1 2" key="1">
    <citation type="submission" date="2016-10" db="EMBL/GenBank/DDBJ databases">
        <authorList>
            <person name="de Groot N.N."/>
        </authorList>
    </citation>
    <scope>NUCLEOTIDE SEQUENCE [LARGE SCALE GENOMIC DNA]</scope>
    <source>
        <strain evidence="1 2">DSM 19938</strain>
    </source>
</reference>
<dbReference type="PANTHER" id="PTHR48079">
    <property type="entry name" value="PROTEIN YEEZ"/>
    <property type="match status" value="1"/>
</dbReference>
<dbReference type="AlphaFoldDB" id="A0A1H6ZR03"/>
<dbReference type="InterPro" id="IPR036291">
    <property type="entry name" value="NAD(P)-bd_dom_sf"/>
</dbReference>
<dbReference type="SUPFAM" id="SSF51735">
    <property type="entry name" value="NAD(P)-binding Rossmann-fold domains"/>
    <property type="match status" value="1"/>
</dbReference>
<dbReference type="PANTHER" id="PTHR48079:SF6">
    <property type="entry name" value="NAD(P)-BINDING DOMAIN-CONTAINING PROTEIN-RELATED"/>
    <property type="match status" value="1"/>
</dbReference>
<keyword evidence="2" id="KW-1185">Reference proteome</keyword>
<proteinExistence type="predicted"/>
<protein>
    <submittedName>
        <fullName evidence="1">Nucleoside-diphosphate-sugar epimerase</fullName>
    </submittedName>
</protein>
<sequence>MNNKDTKIEKKRISILGCGWLGFTLAQRLLADDISSIIKGSTTSADKIEQFRNAGIKPFLFNLNPELAGETSQITSFFDTDILVISIPPRLSKNEEDFHPRQIKSVIAHINQSPIREIVFVSSTSIYPDLNRVVVENDVINPEESSSPALVKAENLLLSIRGERKVSILRHAGLLGYNRIPGKYVRGQKDMTTASIPVNYIHRDDAAGIISTILKKGVVDETFNVVAPLHPTRREVYEKSCAEFNWEAPTFSEPEIRPDFKIISAEKLNKFYPYTFQYPDPLLFYYEA</sequence>
<gene>
    <name evidence="1" type="ORF">SAMN04487995_5243</name>
</gene>
<dbReference type="InterPro" id="IPR051783">
    <property type="entry name" value="NAD(P)-dependent_oxidoreduct"/>
</dbReference>